<organism evidence="1 2">
    <name type="scientific">Lentinula lateritia</name>
    <dbReference type="NCBI Taxonomy" id="40482"/>
    <lineage>
        <taxon>Eukaryota</taxon>
        <taxon>Fungi</taxon>
        <taxon>Dikarya</taxon>
        <taxon>Basidiomycota</taxon>
        <taxon>Agaricomycotina</taxon>
        <taxon>Agaricomycetes</taxon>
        <taxon>Agaricomycetidae</taxon>
        <taxon>Agaricales</taxon>
        <taxon>Marasmiineae</taxon>
        <taxon>Omphalotaceae</taxon>
        <taxon>Lentinula</taxon>
    </lineage>
</organism>
<dbReference type="EMBL" id="JANVFS010000025">
    <property type="protein sequence ID" value="KAJ4473363.1"/>
    <property type="molecule type" value="Genomic_DNA"/>
</dbReference>
<sequence>MFLRSFRAGTWSFARRSLCQPASVRCLSPSKKGVLSVFSTSRCFQRTYATDMPSHPGSEVSYSPEKLLQALEMMADLSESLPPIPSGQDQESFWRAYLLANQIIMYLAARPPTEAETFAAIFQSASVPEDSAVARGRAGVLKITKQIVQIMLEVPPSSSLRSSHLEVFQAFESLQKTHDIYVAPNEENVNDLEKWSKFFVGLRTNLVEFTVRIGTVVEEWESVEQQMKK</sequence>
<protein>
    <submittedName>
        <fullName evidence="1">Uncharacterized protein</fullName>
    </submittedName>
</protein>
<reference evidence="1" key="1">
    <citation type="submission" date="2022-08" db="EMBL/GenBank/DDBJ databases">
        <authorList>
            <consortium name="DOE Joint Genome Institute"/>
            <person name="Min B."/>
            <person name="Riley R."/>
            <person name="Sierra-Patev S."/>
            <person name="Naranjo-Ortiz M."/>
            <person name="Looney B."/>
            <person name="Konkel Z."/>
            <person name="Slot J.C."/>
            <person name="Sakamoto Y."/>
            <person name="Steenwyk J.L."/>
            <person name="Rokas A."/>
            <person name="Carro J."/>
            <person name="Camarero S."/>
            <person name="Ferreira P."/>
            <person name="Molpeceres G."/>
            <person name="Ruiz-Duenas F.J."/>
            <person name="Serrano A."/>
            <person name="Henrissat B."/>
            <person name="Drula E."/>
            <person name="Hughes K.W."/>
            <person name="Mata J.L."/>
            <person name="Ishikawa N.K."/>
            <person name="Vargas-Isla R."/>
            <person name="Ushijima S."/>
            <person name="Smith C.A."/>
            <person name="Ahrendt S."/>
            <person name="Andreopoulos W."/>
            <person name="He G."/>
            <person name="Labutti K."/>
            <person name="Lipzen A."/>
            <person name="Ng V."/>
            <person name="Sandor L."/>
            <person name="Barry K."/>
            <person name="Martinez A.T."/>
            <person name="Xiao Y."/>
            <person name="Gibbons J.G."/>
            <person name="Terashima K."/>
            <person name="Hibbett D.S."/>
            <person name="Grigoriev I.V."/>
        </authorList>
    </citation>
    <scope>NUCLEOTIDE SEQUENCE</scope>
    <source>
        <strain evidence="1">Sp2 HRB7682 ss15</strain>
    </source>
</reference>
<proteinExistence type="predicted"/>
<comment type="caution">
    <text evidence="1">The sequence shown here is derived from an EMBL/GenBank/DDBJ whole genome shotgun (WGS) entry which is preliminary data.</text>
</comment>
<reference evidence="1" key="2">
    <citation type="journal article" date="2023" name="Proc. Natl. Acad. Sci. U.S.A.">
        <title>A global phylogenomic analysis of the shiitake genus Lentinula.</title>
        <authorList>
            <person name="Sierra-Patev S."/>
            <person name="Min B."/>
            <person name="Naranjo-Ortiz M."/>
            <person name="Looney B."/>
            <person name="Konkel Z."/>
            <person name="Slot J.C."/>
            <person name="Sakamoto Y."/>
            <person name="Steenwyk J.L."/>
            <person name="Rokas A."/>
            <person name="Carro J."/>
            <person name="Camarero S."/>
            <person name="Ferreira P."/>
            <person name="Molpeceres G."/>
            <person name="Ruiz-Duenas F.J."/>
            <person name="Serrano A."/>
            <person name="Henrissat B."/>
            <person name="Drula E."/>
            <person name="Hughes K.W."/>
            <person name="Mata J.L."/>
            <person name="Ishikawa N.K."/>
            <person name="Vargas-Isla R."/>
            <person name="Ushijima S."/>
            <person name="Smith C.A."/>
            <person name="Donoghue J."/>
            <person name="Ahrendt S."/>
            <person name="Andreopoulos W."/>
            <person name="He G."/>
            <person name="LaButti K."/>
            <person name="Lipzen A."/>
            <person name="Ng V."/>
            <person name="Riley R."/>
            <person name="Sandor L."/>
            <person name="Barry K."/>
            <person name="Martinez A.T."/>
            <person name="Xiao Y."/>
            <person name="Gibbons J.G."/>
            <person name="Terashima K."/>
            <person name="Grigoriev I.V."/>
            <person name="Hibbett D."/>
        </authorList>
    </citation>
    <scope>NUCLEOTIDE SEQUENCE</scope>
    <source>
        <strain evidence="1">Sp2 HRB7682 ss15</strain>
    </source>
</reference>
<dbReference type="Proteomes" id="UP001150238">
    <property type="component" value="Unassembled WGS sequence"/>
</dbReference>
<gene>
    <name evidence="1" type="ORF">C8J55DRAFT_519355</name>
</gene>
<accession>A0A9W9DJC6</accession>
<evidence type="ECO:0000313" key="1">
    <source>
        <dbReference type="EMBL" id="KAJ4473363.1"/>
    </source>
</evidence>
<evidence type="ECO:0000313" key="2">
    <source>
        <dbReference type="Proteomes" id="UP001150238"/>
    </source>
</evidence>
<name>A0A9W9DJC6_9AGAR</name>
<dbReference type="AlphaFoldDB" id="A0A9W9DJC6"/>